<dbReference type="EMBL" id="BKCJ010006615">
    <property type="protein sequence ID" value="GEU73049.1"/>
    <property type="molecule type" value="Genomic_DNA"/>
</dbReference>
<dbReference type="PANTHER" id="PTHR24559">
    <property type="entry name" value="TRANSPOSON TY3-I GAG-POL POLYPROTEIN"/>
    <property type="match status" value="1"/>
</dbReference>
<accession>A0A6L2MHU5</accession>
<gene>
    <name evidence="3" type="ORF">Tci_045027</name>
</gene>
<feature type="region of interest" description="Disordered" evidence="1">
    <location>
        <begin position="174"/>
        <end position="193"/>
    </location>
</feature>
<reference evidence="3" key="1">
    <citation type="journal article" date="2019" name="Sci. Rep.">
        <title>Draft genome of Tanacetum cinerariifolium, the natural source of mosquito coil.</title>
        <authorList>
            <person name="Yamashiro T."/>
            <person name="Shiraishi A."/>
            <person name="Satake H."/>
            <person name="Nakayama K."/>
        </authorList>
    </citation>
    <scope>NUCLEOTIDE SEQUENCE</scope>
</reference>
<feature type="compositionally biased region" description="Basic and acidic residues" evidence="1">
    <location>
        <begin position="180"/>
        <end position="193"/>
    </location>
</feature>
<feature type="domain" description="Reverse transcriptase" evidence="2">
    <location>
        <begin position="546"/>
        <end position="630"/>
    </location>
</feature>
<dbReference type="Gene3D" id="3.30.70.270">
    <property type="match status" value="1"/>
</dbReference>
<evidence type="ECO:0000259" key="2">
    <source>
        <dbReference type="Pfam" id="PF00078"/>
    </source>
</evidence>
<name>A0A6L2MHU5_TANCI</name>
<dbReference type="InterPro" id="IPR053134">
    <property type="entry name" value="RNA-dir_DNA_polymerase"/>
</dbReference>
<sequence length="745" mass="85408">MPKERKLNLKRTARISVRPCCFSNPRPVSPFNHPLSPPTDYQSAPPSTLNASPQLSPIISSRITPSKILLSPKTTPPALTKFLRALPTKWRPKVTAIEESKDLSTLPLDELIDSLKVYEDMGRPASNAALREYYNKNYLYLFQIISEKANQEKIQQEMLKSIKAHLNFEEASQHYNQGHQAEKGNSEKGSDIDVRRQGEEYVRTLKRFKAYDDVKKAFLENYLQQKKCIKDAVEIYKINQRDKESTKEFVRRYKLECRDVKGAPKCIKISGFMHEITNPELIKRLHDKILKSVDEMMRVTKTFLRGEEDGTEGPMIIEVEMGGHFVYHMYVDEGSSSEIMYEHCFNRFRPEFRSQMVPATTPLVGFSGEIIWSLWQISLLVKIGRPRVRRIQEVPSTAHKMLKFLMTGVTVTLQSSKIIPLECTMVSGPGTRQPVINQVTEEKIKVAIHPEYPEQTIAIADMTGVPRHIAEHRLNIHEGCLPVRQKKRGTPLSQLAIKSGDGKKSRRRLENVCEFQGLEQSMPQRWLSVAKNRLEGRVPLWIPFQTFMDAYEGYHQITMAKEDEEKTSFITSQGILCYIKMSFKLKNAAATYQHLVDKAFQKQIGKNLEVYVDDLVIKSRMEQEEAISAVLVTKRDWKQVPIYFVNNALQGLEINYTPMKKLILALSFELEEHDIYCRPRTSVKGQILADFIMERPKDDPSDTPMEDEEELSDPWILFTDGSLSIDGSGAGLILTNPKGMEFTLL</sequence>
<dbReference type="InterPro" id="IPR043502">
    <property type="entry name" value="DNA/RNA_pol_sf"/>
</dbReference>
<dbReference type="Gene3D" id="3.10.10.10">
    <property type="entry name" value="HIV Type 1 Reverse Transcriptase, subunit A, domain 1"/>
    <property type="match status" value="1"/>
</dbReference>
<dbReference type="InterPro" id="IPR043128">
    <property type="entry name" value="Rev_trsase/Diguanyl_cyclase"/>
</dbReference>
<feature type="compositionally biased region" description="Polar residues" evidence="1">
    <location>
        <begin position="39"/>
        <end position="52"/>
    </location>
</feature>
<protein>
    <recommendedName>
        <fullName evidence="2">Reverse transcriptase domain-containing protein</fullName>
    </recommendedName>
</protein>
<dbReference type="CDD" id="cd01647">
    <property type="entry name" value="RT_LTR"/>
    <property type="match status" value="1"/>
</dbReference>
<feature type="region of interest" description="Disordered" evidence="1">
    <location>
        <begin position="31"/>
        <end position="52"/>
    </location>
</feature>
<organism evidence="3">
    <name type="scientific">Tanacetum cinerariifolium</name>
    <name type="common">Dalmatian daisy</name>
    <name type="synonym">Chrysanthemum cinerariifolium</name>
    <dbReference type="NCBI Taxonomy" id="118510"/>
    <lineage>
        <taxon>Eukaryota</taxon>
        <taxon>Viridiplantae</taxon>
        <taxon>Streptophyta</taxon>
        <taxon>Embryophyta</taxon>
        <taxon>Tracheophyta</taxon>
        <taxon>Spermatophyta</taxon>
        <taxon>Magnoliopsida</taxon>
        <taxon>eudicotyledons</taxon>
        <taxon>Gunneridae</taxon>
        <taxon>Pentapetalae</taxon>
        <taxon>asterids</taxon>
        <taxon>campanulids</taxon>
        <taxon>Asterales</taxon>
        <taxon>Asteraceae</taxon>
        <taxon>Asteroideae</taxon>
        <taxon>Anthemideae</taxon>
        <taxon>Anthemidinae</taxon>
        <taxon>Tanacetum</taxon>
    </lineage>
</organism>
<dbReference type="PANTHER" id="PTHR24559:SF444">
    <property type="entry name" value="REVERSE TRANSCRIPTASE DOMAIN-CONTAINING PROTEIN"/>
    <property type="match status" value="1"/>
</dbReference>
<proteinExistence type="predicted"/>
<dbReference type="Pfam" id="PF00078">
    <property type="entry name" value="RVT_1"/>
    <property type="match status" value="1"/>
</dbReference>
<evidence type="ECO:0000313" key="3">
    <source>
        <dbReference type="EMBL" id="GEU73049.1"/>
    </source>
</evidence>
<evidence type="ECO:0000256" key="1">
    <source>
        <dbReference type="SAM" id="MobiDB-lite"/>
    </source>
</evidence>
<dbReference type="AlphaFoldDB" id="A0A6L2MHU5"/>
<dbReference type="SUPFAM" id="SSF56672">
    <property type="entry name" value="DNA/RNA polymerases"/>
    <property type="match status" value="1"/>
</dbReference>
<dbReference type="InterPro" id="IPR000477">
    <property type="entry name" value="RT_dom"/>
</dbReference>
<comment type="caution">
    <text evidence="3">The sequence shown here is derived from an EMBL/GenBank/DDBJ whole genome shotgun (WGS) entry which is preliminary data.</text>
</comment>